<evidence type="ECO:0000313" key="1">
    <source>
        <dbReference type="EMBL" id="MBS2550464.1"/>
    </source>
</evidence>
<accession>A0ABS5KWQ9</accession>
<proteinExistence type="predicted"/>
<organism evidence="1 2">
    <name type="scientific">Catenulispora pinistramenti</name>
    <dbReference type="NCBI Taxonomy" id="2705254"/>
    <lineage>
        <taxon>Bacteria</taxon>
        <taxon>Bacillati</taxon>
        <taxon>Actinomycetota</taxon>
        <taxon>Actinomycetes</taxon>
        <taxon>Catenulisporales</taxon>
        <taxon>Catenulisporaceae</taxon>
        <taxon>Catenulispora</taxon>
    </lineage>
</organism>
<dbReference type="EMBL" id="JAAFYZ010000104">
    <property type="protein sequence ID" value="MBS2550464.1"/>
    <property type="molecule type" value="Genomic_DNA"/>
</dbReference>
<evidence type="ECO:0008006" key="3">
    <source>
        <dbReference type="Google" id="ProtNLM"/>
    </source>
</evidence>
<keyword evidence="2" id="KW-1185">Reference proteome</keyword>
<name>A0ABS5KWQ9_9ACTN</name>
<dbReference type="Proteomes" id="UP000730482">
    <property type="component" value="Unassembled WGS sequence"/>
</dbReference>
<dbReference type="RefSeq" id="WP_212013317.1">
    <property type="nucleotide sequence ID" value="NZ_JAAFYZ010000104.1"/>
</dbReference>
<protein>
    <recommendedName>
        <fullName evidence="3">IrrE N-terminal-like domain-containing protein</fullName>
    </recommendedName>
</protein>
<comment type="caution">
    <text evidence="1">The sequence shown here is derived from an EMBL/GenBank/DDBJ whole genome shotgun (WGS) entry which is preliminary data.</text>
</comment>
<reference evidence="1 2" key="1">
    <citation type="submission" date="2020-02" db="EMBL/GenBank/DDBJ databases">
        <title>Acidophilic actinobacteria isolated from forest soil.</title>
        <authorList>
            <person name="Golinska P."/>
        </authorList>
    </citation>
    <scope>NUCLEOTIDE SEQUENCE [LARGE SCALE GENOMIC DNA]</scope>
    <source>
        <strain evidence="1 2">NL8</strain>
    </source>
</reference>
<evidence type="ECO:0000313" key="2">
    <source>
        <dbReference type="Proteomes" id="UP000730482"/>
    </source>
</evidence>
<sequence length="144" mass="16251">MAWDPGEALRRQPDLTYVRHNLPPGEKGRYFRSLHAIVVDSGLDQAGRRCALTHELIHAETRDDCIPSHWLTDKYEHDIDRQAAARLISLSALISALLWTHDPDELAEELHVDAATLHVRLAHLSRAERAAIAARLTEAFNQLP</sequence>
<gene>
    <name evidence="1" type="ORF">KGQ19_26695</name>
</gene>